<evidence type="ECO:0000256" key="9">
    <source>
        <dbReference type="ARBA" id="ARBA00023315"/>
    </source>
</evidence>
<dbReference type="Pfam" id="PF02803">
    <property type="entry name" value="Thiolase_C"/>
    <property type="match status" value="1"/>
</dbReference>
<dbReference type="InterPro" id="IPR020615">
    <property type="entry name" value="Thiolase_acyl_enz_int_AS"/>
</dbReference>
<dbReference type="Pfam" id="PF00108">
    <property type="entry name" value="Thiolase_N"/>
    <property type="match status" value="2"/>
</dbReference>
<dbReference type="InterPro" id="IPR020617">
    <property type="entry name" value="Thiolase_C"/>
</dbReference>
<sequence length="624" mass="65344">MSRVTRVASHVNASLSAEDTQLAATPTAGFCTADKADDDVVICCAARMALCKDIGDIQIGNVLQPGASGLTSRMGQFMVELLFDIPLSTVKRQCGSSLQATAKIAAFIKAGGIDVGLAGGVENMSMFPLMATIDITKLSPKIMDYQNAEACLLLMGWTSDTVAAAYHISRERQDQMAADSHLKALVEEWLVQGGDRPAMQRLSVLAGHVVSTSAEELLNPSPVASYCGVEKSDEDIVICCAVRTAITKAKKGGFKDTPPEDMLVPLFQEIQKRTGVKPDCIGDIQIGNVMQQGGGALTSRQAQFMAGLPCTAGLSSVNRWCSSGLQAVANIGASIKVGSIDIGLAGGVEQLSFFPMGEGLDLNKFSEHILAVEDAKNCLLPMGITSENVAAKYGISFERQNALGARSNDLAIAAQRNGLFKDEIVPIKTKTIDKKTKAVKEVLVDTDEGPRAGTTVESLGKLKPAFKAGGTTTAGNSSQVSDGAALVLVARRSEAKKHGLPILARLRSFAVAGCDPALMGIGPAVAIPKALEKAGLTVADIDIFEINEAFASQAVMTVDTLKIPMEKVNPKGGAIALGHPLGCTGARQIATLLPEMKRTGAKFGLCSMCIATGQGACGVFENEQ</sequence>
<organism evidence="12 13">
    <name type="scientific">Symbiodinium natans</name>
    <dbReference type="NCBI Taxonomy" id="878477"/>
    <lineage>
        <taxon>Eukaryota</taxon>
        <taxon>Sar</taxon>
        <taxon>Alveolata</taxon>
        <taxon>Dinophyceae</taxon>
        <taxon>Suessiales</taxon>
        <taxon>Symbiodiniaceae</taxon>
        <taxon>Symbiodinium</taxon>
    </lineage>
</organism>
<dbReference type="GO" id="GO:0003988">
    <property type="term" value="F:acetyl-CoA C-acyltransferase activity"/>
    <property type="evidence" value="ECO:0007669"/>
    <property type="project" value="TreeGrafter"/>
</dbReference>
<evidence type="ECO:0000256" key="8">
    <source>
        <dbReference type="ARBA" id="ARBA00023140"/>
    </source>
</evidence>
<dbReference type="Gene3D" id="3.40.47.10">
    <property type="match status" value="3"/>
</dbReference>
<evidence type="ECO:0000256" key="3">
    <source>
        <dbReference type="ARBA" id="ARBA00010982"/>
    </source>
</evidence>
<dbReference type="PROSITE" id="PS00098">
    <property type="entry name" value="THIOLASE_1"/>
    <property type="match status" value="1"/>
</dbReference>
<keyword evidence="6" id="KW-0809">Transit peptide</keyword>
<dbReference type="InterPro" id="IPR002155">
    <property type="entry name" value="Thiolase"/>
</dbReference>
<dbReference type="InterPro" id="IPR020616">
    <property type="entry name" value="Thiolase_N"/>
</dbReference>
<dbReference type="CDD" id="cd00751">
    <property type="entry name" value="thiolase"/>
    <property type="match status" value="1"/>
</dbReference>
<comment type="similarity">
    <text evidence="3">Belongs to the thiolase-like superfamily. Thiolase family.</text>
</comment>
<gene>
    <name evidence="12" type="primary">Acaa1b</name>
    <name evidence="12" type="ORF">SNAT2548_LOCUS18898</name>
</gene>
<dbReference type="InterPro" id="IPR016039">
    <property type="entry name" value="Thiolase-like"/>
</dbReference>
<evidence type="ECO:0000259" key="10">
    <source>
        <dbReference type="Pfam" id="PF00108"/>
    </source>
</evidence>
<evidence type="ECO:0000256" key="6">
    <source>
        <dbReference type="ARBA" id="ARBA00022946"/>
    </source>
</evidence>
<dbReference type="Proteomes" id="UP000604046">
    <property type="component" value="Unassembled WGS sequence"/>
</dbReference>
<keyword evidence="8" id="KW-0576">Peroxisome</keyword>
<dbReference type="PROSITE" id="PS00737">
    <property type="entry name" value="THIOLASE_2"/>
    <property type="match status" value="1"/>
</dbReference>
<dbReference type="GO" id="GO:0010124">
    <property type="term" value="P:phenylacetate catabolic process"/>
    <property type="evidence" value="ECO:0007669"/>
    <property type="project" value="TreeGrafter"/>
</dbReference>
<evidence type="ECO:0000256" key="4">
    <source>
        <dbReference type="ARBA" id="ARBA00022679"/>
    </source>
</evidence>
<evidence type="ECO:0000313" key="12">
    <source>
        <dbReference type="EMBL" id="CAE7355606.1"/>
    </source>
</evidence>
<dbReference type="AlphaFoldDB" id="A0A812P9Q7"/>
<proteinExistence type="inferred from homology"/>
<dbReference type="SUPFAM" id="SSF53901">
    <property type="entry name" value="Thiolase-like"/>
    <property type="match status" value="3"/>
</dbReference>
<accession>A0A812P9Q7</accession>
<dbReference type="FunFam" id="3.40.47.10:FF:000010">
    <property type="entry name" value="Acetyl-CoA acetyltransferase (Thiolase)"/>
    <property type="match status" value="1"/>
</dbReference>
<keyword evidence="7" id="KW-0443">Lipid metabolism</keyword>
<evidence type="ECO:0000313" key="13">
    <source>
        <dbReference type="Proteomes" id="UP000604046"/>
    </source>
</evidence>
<comment type="subcellular location">
    <subcellularLocation>
        <location evidence="1">Peroxisome</location>
    </subcellularLocation>
</comment>
<feature type="domain" description="Thiolase N-terminal" evidence="10">
    <location>
        <begin position="236"/>
        <end position="492"/>
    </location>
</feature>
<dbReference type="OrthoDB" id="5404651at2759"/>
<dbReference type="GO" id="GO:0005777">
    <property type="term" value="C:peroxisome"/>
    <property type="evidence" value="ECO:0007669"/>
    <property type="project" value="UniProtKB-SubCell"/>
</dbReference>
<dbReference type="PANTHER" id="PTHR43853:SF8">
    <property type="entry name" value="3-KETOACYL-COA THIOLASE, PEROXISOMAL"/>
    <property type="match status" value="1"/>
</dbReference>
<evidence type="ECO:0000256" key="2">
    <source>
        <dbReference type="ARBA" id="ARBA00005189"/>
    </source>
</evidence>
<evidence type="ECO:0000259" key="11">
    <source>
        <dbReference type="Pfam" id="PF02803"/>
    </source>
</evidence>
<evidence type="ECO:0000256" key="1">
    <source>
        <dbReference type="ARBA" id="ARBA00004275"/>
    </source>
</evidence>
<feature type="domain" description="Thiolase N-terminal" evidence="10">
    <location>
        <begin position="52"/>
        <end position="184"/>
    </location>
</feature>
<dbReference type="InterPro" id="IPR020613">
    <property type="entry name" value="Thiolase_CS"/>
</dbReference>
<dbReference type="InterPro" id="IPR050215">
    <property type="entry name" value="Thiolase-like_sf_Thiolase"/>
</dbReference>
<feature type="domain" description="Thiolase C-terminal" evidence="11">
    <location>
        <begin position="501"/>
        <end position="621"/>
    </location>
</feature>
<keyword evidence="9" id="KW-0012">Acyltransferase</keyword>
<evidence type="ECO:0000256" key="7">
    <source>
        <dbReference type="ARBA" id="ARBA00023098"/>
    </source>
</evidence>
<reference evidence="12" key="1">
    <citation type="submission" date="2021-02" db="EMBL/GenBank/DDBJ databases">
        <authorList>
            <person name="Dougan E. K."/>
            <person name="Rhodes N."/>
            <person name="Thang M."/>
            <person name="Chan C."/>
        </authorList>
    </citation>
    <scope>NUCLEOTIDE SEQUENCE</scope>
</reference>
<dbReference type="NCBIfam" id="TIGR01930">
    <property type="entry name" value="AcCoA-C-Actrans"/>
    <property type="match status" value="1"/>
</dbReference>
<dbReference type="GO" id="GO:0006635">
    <property type="term" value="P:fatty acid beta-oxidation"/>
    <property type="evidence" value="ECO:0007669"/>
    <property type="project" value="TreeGrafter"/>
</dbReference>
<evidence type="ECO:0000256" key="5">
    <source>
        <dbReference type="ARBA" id="ARBA00022832"/>
    </source>
</evidence>
<dbReference type="EMBL" id="CAJNDS010002158">
    <property type="protein sequence ID" value="CAE7355606.1"/>
    <property type="molecule type" value="Genomic_DNA"/>
</dbReference>
<name>A0A812P9Q7_9DINO</name>
<keyword evidence="4" id="KW-0808">Transferase</keyword>
<keyword evidence="13" id="KW-1185">Reference proteome</keyword>
<keyword evidence="5" id="KW-0276">Fatty acid metabolism</keyword>
<protein>
    <submittedName>
        <fullName evidence="12">Acaa1b protein</fullName>
    </submittedName>
</protein>
<dbReference type="PANTHER" id="PTHR43853">
    <property type="entry name" value="3-KETOACYL-COA THIOLASE, PEROXISOMAL"/>
    <property type="match status" value="1"/>
</dbReference>
<comment type="pathway">
    <text evidence="2">Lipid metabolism.</text>
</comment>
<comment type="caution">
    <text evidence="12">The sequence shown here is derived from an EMBL/GenBank/DDBJ whole genome shotgun (WGS) entry which is preliminary data.</text>
</comment>